<organism evidence="1 2">
    <name type="scientific">Lindgomyces ingoldianus</name>
    <dbReference type="NCBI Taxonomy" id="673940"/>
    <lineage>
        <taxon>Eukaryota</taxon>
        <taxon>Fungi</taxon>
        <taxon>Dikarya</taxon>
        <taxon>Ascomycota</taxon>
        <taxon>Pezizomycotina</taxon>
        <taxon>Dothideomycetes</taxon>
        <taxon>Pleosporomycetidae</taxon>
        <taxon>Pleosporales</taxon>
        <taxon>Lindgomycetaceae</taxon>
        <taxon>Lindgomyces</taxon>
    </lineage>
</organism>
<protein>
    <submittedName>
        <fullName evidence="1">Uncharacterized protein</fullName>
    </submittedName>
</protein>
<accession>A0ACB6Q9Z4</accession>
<keyword evidence="2" id="KW-1185">Reference proteome</keyword>
<reference evidence="1" key="1">
    <citation type="journal article" date="2020" name="Stud. Mycol.">
        <title>101 Dothideomycetes genomes: a test case for predicting lifestyles and emergence of pathogens.</title>
        <authorList>
            <person name="Haridas S."/>
            <person name="Albert R."/>
            <person name="Binder M."/>
            <person name="Bloem J."/>
            <person name="Labutti K."/>
            <person name="Salamov A."/>
            <person name="Andreopoulos B."/>
            <person name="Baker S."/>
            <person name="Barry K."/>
            <person name="Bills G."/>
            <person name="Bluhm B."/>
            <person name="Cannon C."/>
            <person name="Castanera R."/>
            <person name="Culley D."/>
            <person name="Daum C."/>
            <person name="Ezra D."/>
            <person name="Gonzalez J."/>
            <person name="Henrissat B."/>
            <person name="Kuo A."/>
            <person name="Liang C."/>
            <person name="Lipzen A."/>
            <person name="Lutzoni F."/>
            <person name="Magnuson J."/>
            <person name="Mondo S."/>
            <person name="Nolan M."/>
            <person name="Ohm R."/>
            <person name="Pangilinan J."/>
            <person name="Park H.-J."/>
            <person name="Ramirez L."/>
            <person name="Alfaro M."/>
            <person name="Sun H."/>
            <person name="Tritt A."/>
            <person name="Yoshinaga Y."/>
            <person name="Zwiers L.-H."/>
            <person name="Turgeon B."/>
            <person name="Goodwin S."/>
            <person name="Spatafora J."/>
            <person name="Crous P."/>
            <person name="Grigoriev I."/>
        </authorList>
    </citation>
    <scope>NUCLEOTIDE SEQUENCE</scope>
    <source>
        <strain evidence="1">ATCC 200398</strain>
    </source>
</reference>
<evidence type="ECO:0000313" key="2">
    <source>
        <dbReference type="Proteomes" id="UP000799755"/>
    </source>
</evidence>
<name>A0ACB6Q9Z4_9PLEO</name>
<evidence type="ECO:0000313" key="1">
    <source>
        <dbReference type="EMBL" id="KAF2463721.1"/>
    </source>
</evidence>
<comment type="caution">
    <text evidence="1">The sequence shown here is derived from an EMBL/GenBank/DDBJ whole genome shotgun (WGS) entry which is preliminary data.</text>
</comment>
<dbReference type="EMBL" id="MU003547">
    <property type="protein sequence ID" value="KAF2463721.1"/>
    <property type="molecule type" value="Genomic_DNA"/>
</dbReference>
<dbReference type="Proteomes" id="UP000799755">
    <property type="component" value="Unassembled WGS sequence"/>
</dbReference>
<gene>
    <name evidence="1" type="ORF">BDR25DRAFT_383328</name>
</gene>
<sequence length="316" mass="34209">MHSFQFPLSFLPFVTSTVLAGTACYLPNGDQGTDIPCNSSAPVSTCCKDLDACLSNGLCKWEVTEDTGVSFARGTCTDQTWTSPLCPPMCHYNNLTTNDPSAYDFRRHGVQVWECGSQGFAKEAAYCCESEHESQRCCSTSSAVFRLQGATIGPFTATASNATSSSSSNFTTTQVITSMTSVPKTEPTRARASSTTTASVLTDPSSEPTTTAVKIGAGIAGGLGGIIIIALIILLFLRQRRHNQIIHFLQQRQNTDLGPGADCKPIPNDFNISSKRHISMAFHPVEVEAHSSIHELDSTRFHEPDSTFVLEMPEHW</sequence>
<proteinExistence type="predicted"/>